<evidence type="ECO:0000256" key="4">
    <source>
        <dbReference type="ARBA" id="ARBA00022797"/>
    </source>
</evidence>
<feature type="domain" description="Mandelate racemase/muconate lactonizing enzyme C-terminal" evidence="8">
    <location>
        <begin position="148"/>
        <end position="246"/>
    </location>
</feature>
<dbReference type="Pfam" id="PF02746">
    <property type="entry name" value="MR_MLE_N"/>
    <property type="match status" value="1"/>
</dbReference>
<dbReference type="SFLD" id="SFLDG00180">
    <property type="entry name" value="muconate_cycloisomerase"/>
    <property type="match status" value="1"/>
</dbReference>
<dbReference type="PANTHER" id="PTHR48080:SF3">
    <property type="entry name" value="ENOLASE SUPERFAMILY MEMBER DDB_G0284701"/>
    <property type="match status" value="1"/>
</dbReference>
<evidence type="ECO:0000256" key="6">
    <source>
        <dbReference type="ARBA" id="ARBA00023235"/>
    </source>
</evidence>
<dbReference type="SUPFAM" id="SSF54826">
    <property type="entry name" value="Enolase N-terminal domain-like"/>
    <property type="match status" value="1"/>
</dbReference>
<comment type="similarity">
    <text evidence="2">Belongs to the mandelate racemase/muconate lactonizing enzyme family.</text>
</comment>
<dbReference type="PROSITE" id="PS00909">
    <property type="entry name" value="MR_MLE_2"/>
    <property type="match status" value="1"/>
</dbReference>
<dbReference type="GO" id="GO:0009063">
    <property type="term" value="P:amino acid catabolic process"/>
    <property type="evidence" value="ECO:0007669"/>
    <property type="project" value="InterPro"/>
</dbReference>
<protein>
    <submittedName>
        <fullName evidence="9">Muconate cycloisomerase</fullName>
    </submittedName>
</protein>
<dbReference type="GO" id="GO:0018849">
    <property type="term" value="F:muconate cycloisomerase activity"/>
    <property type="evidence" value="ECO:0007669"/>
    <property type="project" value="InterPro"/>
</dbReference>
<dbReference type="SMART" id="SM00922">
    <property type="entry name" value="MR_MLE"/>
    <property type="match status" value="1"/>
</dbReference>
<organism evidence="9 10">
    <name type="scientific">Pseudomonas moorei</name>
    <dbReference type="NCBI Taxonomy" id="395599"/>
    <lineage>
        <taxon>Bacteria</taxon>
        <taxon>Pseudomonadati</taxon>
        <taxon>Pseudomonadota</taxon>
        <taxon>Gammaproteobacteria</taxon>
        <taxon>Pseudomonadales</taxon>
        <taxon>Pseudomonadaceae</taxon>
        <taxon>Pseudomonas</taxon>
    </lineage>
</organism>
<sequence length="376" mass="40178">MSSAFIIENVVSQRLDIPFSEPIRMSFGTLDRLNLLLVRLTDNSGLEGIGETTVMGGPYWGGESIEAVQAAIDKYLRPQIMGISYGGVEDFSNQLSRLVRGNASARSALEMAAFDLVGKRTGLSAGSLLGGQCRSKLPVAWTLSTGSEKGDIEEGDRAIQARGHSRFKLKFGVGKADDELSRIASIAEAFRGRASIILDINQGWDLSSALRYFPLLEEVGIECIEQPLPSADHQGAARLRNSTSMEIIADEALVDLRSAFEVARYGAASAVSLKPTRDGGLLAAKRISYVASAAGMKIYGGTALESSLGTAASAHLYASLPEIHLGTELFGPLRLQADIVKNPLLPRDGLLEVPQGHGLGMVLDEDLVRTLRYTGG</sequence>
<keyword evidence="5" id="KW-0464">Manganese</keyword>
<comment type="cofactor">
    <cofactor evidence="1">
        <name>Mn(2+)</name>
        <dbReference type="ChEBI" id="CHEBI:29035"/>
    </cofactor>
</comment>
<dbReference type="Gene3D" id="3.20.20.120">
    <property type="entry name" value="Enolase-like C-terminal domain"/>
    <property type="match status" value="1"/>
</dbReference>
<dbReference type="InterPro" id="IPR029017">
    <property type="entry name" value="Enolase-like_N"/>
</dbReference>
<dbReference type="AlphaFoldDB" id="A0A1H1ICL7"/>
<evidence type="ECO:0000256" key="3">
    <source>
        <dbReference type="ARBA" id="ARBA00022723"/>
    </source>
</evidence>
<dbReference type="NCBIfam" id="TIGR02534">
    <property type="entry name" value="mucon_cyclo"/>
    <property type="match status" value="1"/>
</dbReference>
<dbReference type="GO" id="GO:0030145">
    <property type="term" value="F:manganese ion binding"/>
    <property type="evidence" value="ECO:0007669"/>
    <property type="project" value="InterPro"/>
</dbReference>
<proteinExistence type="inferred from homology"/>
<dbReference type="OrthoDB" id="9782675at2"/>
<feature type="active site" description="Proton acceptor" evidence="7">
    <location>
        <position position="170"/>
    </location>
</feature>
<dbReference type="InterPro" id="IPR036849">
    <property type="entry name" value="Enolase-like_C_sf"/>
</dbReference>
<dbReference type="SUPFAM" id="SSF51604">
    <property type="entry name" value="Enolase C-terminal domain-like"/>
    <property type="match status" value="1"/>
</dbReference>
<keyword evidence="6 9" id="KW-0413">Isomerase</keyword>
<accession>A0A1H1ICL7</accession>
<dbReference type="InterPro" id="IPR013370">
    <property type="entry name" value="Chloromuconate_cycloisomerase"/>
</dbReference>
<gene>
    <name evidence="9" type="ORF">SAMN04490195_5218</name>
</gene>
<evidence type="ECO:0000256" key="1">
    <source>
        <dbReference type="ARBA" id="ARBA00001936"/>
    </source>
</evidence>
<dbReference type="RefSeq" id="WP_090326234.1">
    <property type="nucleotide sequence ID" value="NZ_FNKJ01000003.1"/>
</dbReference>
<evidence type="ECO:0000256" key="5">
    <source>
        <dbReference type="ARBA" id="ARBA00023211"/>
    </source>
</evidence>
<dbReference type="InterPro" id="IPR034593">
    <property type="entry name" value="DgoD-like"/>
</dbReference>
<evidence type="ECO:0000256" key="7">
    <source>
        <dbReference type="PIRSR" id="PIRSR613370-1"/>
    </source>
</evidence>
<dbReference type="EMBL" id="FNKJ01000003">
    <property type="protein sequence ID" value="SDR35417.1"/>
    <property type="molecule type" value="Genomic_DNA"/>
</dbReference>
<dbReference type="InterPro" id="IPR029065">
    <property type="entry name" value="Enolase_C-like"/>
</dbReference>
<dbReference type="SFLD" id="SFLDF00009">
    <property type="entry name" value="o-succinylbenzoate_synthase"/>
    <property type="match status" value="1"/>
</dbReference>
<evidence type="ECO:0000313" key="9">
    <source>
        <dbReference type="EMBL" id="SDR35417.1"/>
    </source>
</evidence>
<feature type="active site" description="Proton donor" evidence="7">
    <location>
        <position position="328"/>
    </location>
</feature>
<dbReference type="Proteomes" id="UP000199570">
    <property type="component" value="Unassembled WGS sequence"/>
</dbReference>
<dbReference type="Pfam" id="PF13378">
    <property type="entry name" value="MR_MLE_C"/>
    <property type="match status" value="1"/>
</dbReference>
<dbReference type="InterPro" id="IPR013342">
    <property type="entry name" value="Mandelate_racemase_C"/>
</dbReference>
<dbReference type="PANTHER" id="PTHR48080">
    <property type="entry name" value="D-GALACTONATE DEHYDRATASE-RELATED"/>
    <property type="match status" value="1"/>
</dbReference>
<keyword evidence="3" id="KW-0479">Metal-binding</keyword>
<keyword evidence="10" id="KW-1185">Reference proteome</keyword>
<evidence type="ECO:0000256" key="2">
    <source>
        <dbReference type="ARBA" id="ARBA00008031"/>
    </source>
</evidence>
<dbReference type="InterPro" id="IPR018110">
    <property type="entry name" value="Mandel_Rmase/mucon_lact_enz_CS"/>
</dbReference>
<dbReference type="GO" id="GO:0018850">
    <property type="term" value="F:chloromuconate cycloisomerase activity"/>
    <property type="evidence" value="ECO:0007669"/>
    <property type="project" value="InterPro"/>
</dbReference>
<evidence type="ECO:0000313" key="10">
    <source>
        <dbReference type="Proteomes" id="UP000199570"/>
    </source>
</evidence>
<dbReference type="Gene3D" id="3.30.390.10">
    <property type="entry name" value="Enolase-like, N-terminal domain"/>
    <property type="match status" value="1"/>
</dbReference>
<reference evidence="10" key="1">
    <citation type="submission" date="2016-10" db="EMBL/GenBank/DDBJ databases">
        <authorList>
            <person name="Varghese N."/>
            <person name="Submissions S."/>
        </authorList>
    </citation>
    <scope>NUCLEOTIDE SEQUENCE [LARGE SCALE GENOMIC DNA]</scope>
    <source>
        <strain evidence="10">BS3775</strain>
    </source>
</reference>
<dbReference type="SFLD" id="SFLDS00001">
    <property type="entry name" value="Enolase"/>
    <property type="match status" value="1"/>
</dbReference>
<dbReference type="InterPro" id="IPR013341">
    <property type="entry name" value="Mandelate_racemase_N_dom"/>
</dbReference>
<name>A0A1H1ICL7_9PSED</name>
<keyword evidence="4" id="KW-0058">Aromatic hydrocarbons catabolism</keyword>
<evidence type="ECO:0000259" key="8">
    <source>
        <dbReference type="SMART" id="SM00922"/>
    </source>
</evidence>